<dbReference type="SMART" id="SM00320">
    <property type="entry name" value="WD40"/>
    <property type="match status" value="8"/>
</dbReference>
<feature type="region of interest" description="Disordered" evidence="1">
    <location>
        <begin position="106"/>
        <end position="127"/>
    </location>
</feature>
<accession>A0A1L9THS7</accession>
<dbReference type="InterPro" id="IPR036322">
    <property type="entry name" value="WD40_repeat_dom_sf"/>
</dbReference>
<proteinExistence type="predicted"/>
<dbReference type="InterPro" id="IPR001680">
    <property type="entry name" value="WD40_rpt"/>
</dbReference>
<dbReference type="SUPFAM" id="SSF50978">
    <property type="entry name" value="WD40 repeat-like"/>
    <property type="match status" value="2"/>
</dbReference>
<feature type="region of interest" description="Disordered" evidence="1">
    <location>
        <begin position="1"/>
        <end position="40"/>
    </location>
</feature>
<feature type="region of interest" description="Disordered" evidence="1">
    <location>
        <begin position="1001"/>
        <end position="1068"/>
    </location>
</feature>
<dbReference type="PANTHER" id="PTHR45589">
    <property type="entry name" value="WD REPEAT DOMAIN 62, ISOFORM G"/>
    <property type="match status" value="1"/>
</dbReference>
<dbReference type="VEuPathDB" id="FungiDB:ASPSYDRAFT_152425"/>
<gene>
    <name evidence="2" type="ORF">ASPSYDRAFT_152425</name>
</gene>
<dbReference type="AlphaFoldDB" id="A0A1L9THS7"/>
<feature type="compositionally biased region" description="Polar residues" evidence="1">
    <location>
        <begin position="106"/>
        <end position="116"/>
    </location>
</feature>
<dbReference type="PANTHER" id="PTHR45589:SF1">
    <property type="entry name" value="WD REPEAT DOMAIN 62, ISOFORM G"/>
    <property type="match status" value="1"/>
</dbReference>
<reference evidence="3" key="1">
    <citation type="journal article" date="2017" name="Genome Biol.">
        <title>Comparative genomics reveals high biological diversity and specific adaptations in the industrially and medically important fungal genus Aspergillus.</title>
        <authorList>
            <person name="de Vries R.P."/>
            <person name="Riley R."/>
            <person name="Wiebenga A."/>
            <person name="Aguilar-Osorio G."/>
            <person name="Amillis S."/>
            <person name="Uchima C.A."/>
            <person name="Anderluh G."/>
            <person name="Asadollahi M."/>
            <person name="Askin M."/>
            <person name="Barry K."/>
            <person name="Battaglia E."/>
            <person name="Bayram O."/>
            <person name="Benocci T."/>
            <person name="Braus-Stromeyer S.A."/>
            <person name="Caldana C."/>
            <person name="Canovas D."/>
            <person name="Cerqueira G.C."/>
            <person name="Chen F."/>
            <person name="Chen W."/>
            <person name="Choi C."/>
            <person name="Clum A."/>
            <person name="Dos Santos R.A."/>
            <person name="Damasio A.R."/>
            <person name="Diallinas G."/>
            <person name="Emri T."/>
            <person name="Fekete E."/>
            <person name="Flipphi M."/>
            <person name="Freyberg S."/>
            <person name="Gallo A."/>
            <person name="Gournas C."/>
            <person name="Habgood R."/>
            <person name="Hainaut M."/>
            <person name="Harispe M.L."/>
            <person name="Henrissat B."/>
            <person name="Hilden K.S."/>
            <person name="Hope R."/>
            <person name="Hossain A."/>
            <person name="Karabika E."/>
            <person name="Karaffa L."/>
            <person name="Karanyi Z."/>
            <person name="Krasevec N."/>
            <person name="Kuo A."/>
            <person name="Kusch H."/>
            <person name="LaButti K."/>
            <person name="Lagendijk E.L."/>
            <person name="Lapidus A."/>
            <person name="Levasseur A."/>
            <person name="Lindquist E."/>
            <person name="Lipzen A."/>
            <person name="Logrieco A.F."/>
            <person name="MacCabe A."/>
            <person name="Maekelae M.R."/>
            <person name="Malavazi I."/>
            <person name="Melin P."/>
            <person name="Meyer V."/>
            <person name="Mielnichuk N."/>
            <person name="Miskei M."/>
            <person name="Molnar A.P."/>
            <person name="Mule G."/>
            <person name="Ngan C.Y."/>
            <person name="Orejas M."/>
            <person name="Orosz E."/>
            <person name="Ouedraogo J.P."/>
            <person name="Overkamp K.M."/>
            <person name="Park H.-S."/>
            <person name="Perrone G."/>
            <person name="Piumi F."/>
            <person name="Punt P.J."/>
            <person name="Ram A.F."/>
            <person name="Ramon A."/>
            <person name="Rauscher S."/>
            <person name="Record E."/>
            <person name="Riano-Pachon D.M."/>
            <person name="Robert V."/>
            <person name="Roehrig J."/>
            <person name="Ruller R."/>
            <person name="Salamov A."/>
            <person name="Salih N.S."/>
            <person name="Samson R.A."/>
            <person name="Sandor E."/>
            <person name="Sanguinetti M."/>
            <person name="Schuetze T."/>
            <person name="Sepcic K."/>
            <person name="Shelest E."/>
            <person name="Sherlock G."/>
            <person name="Sophianopoulou V."/>
            <person name="Squina F.M."/>
            <person name="Sun H."/>
            <person name="Susca A."/>
            <person name="Todd R.B."/>
            <person name="Tsang A."/>
            <person name="Unkles S.E."/>
            <person name="van de Wiele N."/>
            <person name="van Rossen-Uffink D."/>
            <person name="Oliveira J.V."/>
            <person name="Vesth T.C."/>
            <person name="Visser J."/>
            <person name="Yu J.-H."/>
            <person name="Zhou M."/>
            <person name="Andersen M.R."/>
            <person name="Archer D.B."/>
            <person name="Baker S.E."/>
            <person name="Benoit I."/>
            <person name="Brakhage A.A."/>
            <person name="Braus G.H."/>
            <person name="Fischer R."/>
            <person name="Frisvad J.C."/>
            <person name="Goldman G.H."/>
            <person name="Houbraken J."/>
            <person name="Oakley B."/>
            <person name="Pocsi I."/>
            <person name="Scazzocchio C."/>
            <person name="Seiboth B."/>
            <person name="vanKuyk P.A."/>
            <person name="Wortman J."/>
            <person name="Dyer P.S."/>
            <person name="Grigoriev I.V."/>
        </authorList>
    </citation>
    <scope>NUCLEOTIDE SEQUENCE [LARGE SCALE GENOMIC DNA]</scope>
    <source>
        <strain evidence="3">CBS 593.65</strain>
    </source>
</reference>
<dbReference type="Pfam" id="PF00400">
    <property type="entry name" value="WD40"/>
    <property type="match status" value="3"/>
</dbReference>
<evidence type="ECO:0000313" key="2">
    <source>
        <dbReference type="EMBL" id="OJJ58952.1"/>
    </source>
</evidence>
<dbReference type="Proteomes" id="UP000184356">
    <property type="component" value="Unassembled WGS sequence"/>
</dbReference>
<organism evidence="2 3">
    <name type="scientific">Aspergillus sydowii CBS 593.65</name>
    <dbReference type="NCBI Taxonomy" id="1036612"/>
    <lineage>
        <taxon>Eukaryota</taxon>
        <taxon>Fungi</taxon>
        <taxon>Dikarya</taxon>
        <taxon>Ascomycota</taxon>
        <taxon>Pezizomycotina</taxon>
        <taxon>Eurotiomycetes</taxon>
        <taxon>Eurotiomycetidae</taxon>
        <taxon>Eurotiales</taxon>
        <taxon>Aspergillaceae</taxon>
        <taxon>Aspergillus</taxon>
        <taxon>Aspergillus subgen. Nidulantes</taxon>
    </lineage>
</organism>
<sequence>MAYSTLSVKSKPAGPAQSLRINPSNSPSIRPPTRSSNKPSLFQSALSLQTVIGTTTTTPNGFSYHDQSKSFAFCAGSAGVLAELDDDDNVNQRFFRARPTANSINPITSFYNQSTPPTTPDNRAKSLPGVKATPLNGSYNGSPSTEIVEAPSPRSWSSRERVKAVTSVSISPNGRFLALGETGYNPRVLVFSTAKDAPPDIPLSILTEHTFGVRALAWSSNSQYLATLGNVNDGFLFVWSIGLKNGSARLHSTNKCTTVVRDMTWLGHALITVGVRHVKVWRLPDIRPVSPTKSRANAGDGPSNAAPKALSGRNCVLGALADNTFTSVVGISDSEAVVGTDSGALCIVDDRDGNAKLTLIRYMEFGITSLTSDPDRACLWIGGRGRRMRRIAFESLRASCSPSSPRTSSRSSTELKSKDPAITCIGSLTSHLVTVDGTKAIHIYPAEVLNDEVDQCDTGTTMPAHRDSVLGIGPLGTPNYLGADFFTWSCKGVVKFWNTQGGCCDTRTIPVEPLSGGDDDNLNGLKILRANKDMNLFVSGDKLGVLRIFQGQPWKCVNEVRAHGGEVTDIALYETPESCIVASSGRDRMVQLFQRRDDSLQLLQTMDDHVGSVGQLLFVNGGERLLSSSADRTVLIRERVTREIDGATAIAYMISKVITLRSSPVSMSLSPDDPDSIIFSTVDRCVQQYEMSSGRHVHSFRAADPDSNDTVVMGSLTVTSAISGQNPKMLIGVSGTDKSIRVYDMEKGALLTGEFGHTEGVSDVRLLEKYPHPSSDSPERILISSGIDGVVMIWNISVQLQQSQEYTQPTQAIPNDDEDIVSKDPTLSKPPLRKVLSRSELAGFQRPDGLALTPTTVRETSEQSPLLLRRLSRASLVSSMRNGNVMPATPPPAPTRRSPTSSIRPERVRNSPSPPSPKSTGGKKALESRNHNNIRCSSLDFRTRARASGKSEFGSLNMSTEQVCRTLKAYRKKLNGSTEHLHSQKELERELNLTLRALNSRAKKVETESGETETDSSGKENERIPPPPPPIPNRAPRIPRRIPSTPNLGQKKSPKYSRRRSLDAAGEG</sequence>
<feature type="region of interest" description="Disordered" evidence="1">
    <location>
        <begin position="880"/>
        <end position="934"/>
    </location>
</feature>
<keyword evidence="3" id="KW-1185">Reference proteome</keyword>
<evidence type="ECO:0000256" key="1">
    <source>
        <dbReference type="SAM" id="MobiDB-lite"/>
    </source>
</evidence>
<dbReference type="OrthoDB" id="6252103at2759"/>
<dbReference type="STRING" id="1036612.A0A1L9THS7"/>
<dbReference type="InterPro" id="IPR015943">
    <property type="entry name" value="WD40/YVTN_repeat-like_dom_sf"/>
</dbReference>
<dbReference type="EMBL" id="KV878586">
    <property type="protein sequence ID" value="OJJ58952.1"/>
    <property type="molecule type" value="Genomic_DNA"/>
</dbReference>
<name>A0A1L9THS7_9EURO</name>
<dbReference type="GeneID" id="63758263"/>
<evidence type="ECO:0000313" key="3">
    <source>
        <dbReference type="Proteomes" id="UP000184356"/>
    </source>
</evidence>
<protein>
    <submittedName>
        <fullName evidence="2">Uncharacterized protein</fullName>
    </submittedName>
</protein>
<dbReference type="Gene3D" id="2.130.10.10">
    <property type="entry name" value="YVTN repeat-like/Quinoprotein amine dehydrogenase"/>
    <property type="match status" value="3"/>
</dbReference>
<dbReference type="RefSeq" id="XP_040702758.1">
    <property type="nucleotide sequence ID" value="XM_040842190.1"/>
</dbReference>
<feature type="region of interest" description="Disordered" evidence="1">
    <location>
        <begin position="134"/>
        <end position="153"/>
    </location>
</feature>
<feature type="compositionally biased region" description="Low complexity" evidence="1">
    <location>
        <begin position="20"/>
        <end position="37"/>
    </location>
</feature>
<feature type="compositionally biased region" description="Pro residues" evidence="1">
    <location>
        <begin position="1024"/>
        <end position="1033"/>
    </location>
</feature>
<dbReference type="InterPro" id="IPR052779">
    <property type="entry name" value="WDR62"/>
</dbReference>
<feature type="compositionally biased region" description="Polar residues" evidence="1">
    <location>
        <begin position="135"/>
        <end position="145"/>
    </location>
</feature>
<feature type="region of interest" description="Disordered" evidence="1">
    <location>
        <begin position="808"/>
        <end position="866"/>
    </location>
</feature>